<comment type="caution">
    <text evidence="2">The sequence shown here is derived from an EMBL/GenBank/DDBJ whole genome shotgun (WGS) entry which is preliminary data.</text>
</comment>
<accession>A0A401TX73</accession>
<sequence>MRWRGAAPRSRRIGHIRSESGVAQPRYRERSRRRTAATFSRLPNAKRRQSMNGRRPNLGPSSNTRRRQWDKTSEVPEVHGAS</sequence>
<dbReference type="Proteomes" id="UP000287033">
    <property type="component" value="Unassembled WGS sequence"/>
</dbReference>
<evidence type="ECO:0000256" key="1">
    <source>
        <dbReference type="SAM" id="MobiDB-lite"/>
    </source>
</evidence>
<organism evidence="2 3">
    <name type="scientific">Chiloscyllium punctatum</name>
    <name type="common">Brownbanded bambooshark</name>
    <name type="synonym">Hemiscyllium punctatum</name>
    <dbReference type="NCBI Taxonomy" id="137246"/>
    <lineage>
        <taxon>Eukaryota</taxon>
        <taxon>Metazoa</taxon>
        <taxon>Chordata</taxon>
        <taxon>Craniata</taxon>
        <taxon>Vertebrata</taxon>
        <taxon>Chondrichthyes</taxon>
        <taxon>Elasmobranchii</taxon>
        <taxon>Galeomorphii</taxon>
        <taxon>Galeoidea</taxon>
        <taxon>Orectolobiformes</taxon>
        <taxon>Hemiscylliidae</taxon>
        <taxon>Chiloscyllium</taxon>
    </lineage>
</organism>
<keyword evidence="3" id="KW-1185">Reference proteome</keyword>
<reference evidence="2 3" key="1">
    <citation type="journal article" date="2018" name="Nat. Ecol. Evol.">
        <title>Shark genomes provide insights into elasmobranch evolution and the origin of vertebrates.</title>
        <authorList>
            <person name="Hara Y"/>
            <person name="Yamaguchi K"/>
            <person name="Onimaru K"/>
            <person name="Kadota M"/>
            <person name="Koyanagi M"/>
            <person name="Keeley SD"/>
            <person name="Tatsumi K"/>
            <person name="Tanaka K"/>
            <person name="Motone F"/>
            <person name="Kageyama Y"/>
            <person name="Nozu R"/>
            <person name="Adachi N"/>
            <person name="Nishimura O"/>
            <person name="Nakagawa R"/>
            <person name="Tanegashima C"/>
            <person name="Kiyatake I"/>
            <person name="Matsumoto R"/>
            <person name="Murakumo K"/>
            <person name="Nishida K"/>
            <person name="Terakita A"/>
            <person name="Kuratani S"/>
            <person name="Sato K"/>
            <person name="Hyodo S Kuraku.S."/>
        </authorList>
    </citation>
    <scope>NUCLEOTIDE SEQUENCE [LARGE SCALE GENOMIC DNA]</scope>
</reference>
<dbReference type="AlphaFoldDB" id="A0A401TX73"/>
<protein>
    <submittedName>
        <fullName evidence="2">Uncharacterized protein</fullName>
    </submittedName>
</protein>
<gene>
    <name evidence="2" type="ORF">chiPu_0031106</name>
</gene>
<evidence type="ECO:0000313" key="3">
    <source>
        <dbReference type="Proteomes" id="UP000287033"/>
    </source>
</evidence>
<proteinExistence type="predicted"/>
<feature type="region of interest" description="Disordered" evidence="1">
    <location>
        <begin position="1"/>
        <end position="82"/>
    </location>
</feature>
<feature type="non-terminal residue" evidence="2">
    <location>
        <position position="82"/>
    </location>
</feature>
<feature type="compositionally biased region" description="Basic and acidic residues" evidence="1">
    <location>
        <begin position="67"/>
        <end position="82"/>
    </location>
</feature>
<name>A0A401TX73_CHIPU</name>
<evidence type="ECO:0000313" key="2">
    <source>
        <dbReference type="EMBL" id="GCC47251.1"/>
    </source>
</evidence>
<feature type="compositionally biased region" description="Basic residues" evidence="1">
    <location>
        <begin position="1"/>
        <end position="15"/>
    </location>
</feature>
<dbReference type="EMBL" id="BEZZ01200894">
    <property type="protein sequence ID" value="GCC47251.1"/>
    <property type="molecule type" value="Genomic_DNA"/>
</dbReference>